<feature type="region of interest" description="Disordered" evidence="3">
    <location>
        <begin position="424"/>
        <end position="500"/>
    </location>
</feature>
<dbReference type="Pfam" id="PF24681">
    <property type="entry name" value="Kelch_KLHDC2_KLHL20_DRC7"/>
    <property type="match status" value="1"/>
</dbReference>
<dbReference type="SUPFAM" id="SSF50965">
    <property type="entry name" value="Galactose oxidase, central domain"/>
    <property type="match status" value="1"/>
</dbReference>
<feature type="chain" id="PRO_5034172886" description="Galactose oxidase" evidence="5">
    <location>
        <begin position="24"/>
        <end position="500"/>
    </location>
</feature>
<sequence length="500" mass="53862">MHQTSTMILVTIIMVYLVYFASGSTPLPARLATRDNRANGVDTILSDTWALSIASDFDLSNATWTNKLWNNFPSTPRAFGTIHSLLDGSSFLLNGGLTSPVGTAETNQTIVLNTITNEWKAINSSLIAQTLNHQGVIDANGKIWYFGGVSDSDTGRSNISYWEGLAALDTTTWVWTTSRSTAGGYLNPRIGHTMTILPNGIIQIIGGNVATMLSGLDSRGYRKWRLDLAPMGSVAVYDTVKGSWTTKSATGTLPPHRNFHSATLAQDSNTIIVFGGSSNSSSLFNDLYALDSNKMIWTHIDIENGPSARYGHSGVYSVQVNETMFVLFGINAANSSLNDIYALDTVNWVWTQHFSASGYPKQANSSYPAAINGTSSTSDESTNNSGGNSLGAGPIAGIAIGAVLLVAVIGAIIFMRRKKKNQQDDLYGPQTELVESTSRGNGAEGKPPKQKDWHTANFRDANTTGSIPPGYHSHIGSYNAKPNAVDHPTDNLQSKPDEYY</sequence>
<name>A0A8H7PTN9_9FUNG</name>
<evidence type="ECO:0000256" key="2">
    <source>
        <dbReference type="ARBA" id="ARBA00022737"/>
    </source>
</evidence>
<dbReference type="InterPro" id="IPR015915">
    <property type="entry name" value="Kelch-typ_b-propeller"/>
</dbReference>
<evidence type="ECO:0000256" key="3">
    <source>
        <dbReference type="SAM" id="MobiDB-lite"/>
    </source>
</evidence>
<dbReference type="EMBL" id="JAEPRA010000009">
    <property type="protein sequence ID" value="KAG2180374.1"/>
    <property type="molecule type" value="Genomic_DNA"/>
</dbReference>
<evidence type="ECO:0000313" key="6">
    <source>
        <dbReference type="EMBL" id="KAG2180374.1"/>
    </source>
</evidence>
<keyword evidence="4" id="KW-0812">Transmembrane</keyword>
<dbReference type="Gene3D" id="2.120.10.80">
    <property type="entry name" value="Kelch-type beta propeller"/>
    <property type="match status" value="2"/>
</dbReference>
<dbReference type="AlphaFoldDB" id="A0A8H7PTN9"/>
<evidence type="ECO:0000256" key="1">
    <source>
        <dbReference type="ARBA" id="ARBA00022441"/>
    </source>
</evidence>
<dbReference type="InterPro" id="IPR011043">
    <property type="entry name" value="Gal_Oxase/kelch_b-propeller"/>
</dbReference>
<dbReference type="Proteomes" id="UP000612746">
    <property type="component" value="Unassembled WGS sequence"/>
</dbReference>
<keyword evidence="4" id="KW-1133">Transmembrane helix</keyword>
<keyword evidence="5" id="KW-0732">Signal</keyword>
<accession>A0A8H7PTN9</accession>
<evidence type="ECO:0000256" key="5">
    <source>
        <dbReference type="SAM" id="SignalP"/>
    </source>
</evidence>
<dbReference type="PANTHER" id="PTHR46093">
    <property type="entry name" value="ACYL-COA-BINDING DOMAIN-CONTAINING PROTEIN 5"/>
    <property type="match status" value="1"/>
</dbReference>
<evidence type="ECO:0000313" key="7">
    <source>
        <dbReference type="Proteomes" id="UP000612746"/>
    </source>
</evidence>
<evidence type="ECO:0000256" key="4">
    <source>
        <dbReference type="SAM" id="Phobius"/>
    </source>
</evidence>
<evidence type="ECO:0008006" key="8">
    <source>
        <dbReference type="Google" id="ProtNLM"/>
    </source>
</evidence>
<feature type="transmembrane region" description="Helical" evidence="4">
    <location>
        <begin position="391"/>
        <end position="414"/>
    </location>
</feature>
<reference evidence="6" key="1">
    <citation type="submission" date="2020-12" db="EMBL/GenBank/DDBJ databases">
        <title>Metabolic potential, ecology and presence of endohyphal bacteria is reflected in genomic diversity of Mucoromycotina.</title>
        <authorList>
            <person name="Muszewska A."/>
            <person name="Okrasinska A."/>
            <person name="Steczkiewicz K."/>
            <person name="Drgas O."/>
            <person name="Orlowska M."/>
            <person name="Perlinska-Lenart U."/>
            <person name="Aleksandrzak-Piekarczyk T."/>
            <person name="Szatraj K."/>
            <person name="Zielenkiewicz U."/>
            <person name="Pilsyk S."/>
            <person name="Malc E."/>
            <person name="Mieczkowski P."/>
            <person name="Kruszewska J.S."/>
            <person name="Biernat P."/>
            <person name="Pawlowska J."/>
        </authorList>
    </citation>
    <scope>NUCLEOTIDE SEQUENCE</scope>
    <source>
        <strain evidence="6">WA0000051536</strain>
    </source>
</reference>
<gene>
    <name evidence="6" type="ORF">INT44_003376</name>
</gene>
<dbReference type="CDD" id="cd12087">
    <property type="entry name" value="TM_EGFR-like"/>
    <property type="match status" value="1"/>
</dbReference>
<protein>
    <recommendedName>
        <fullName evidence="8">Galactose oxidase</fullName>
    </recommendedName>
</protein>
<keyword evidence="7" id="KW-1185">Reference proteome</keyword>
<proteinExistence type="predicted"/>
<dbReference type="PANTHER" id="PTHR46093:SF18">
    <property type="entry name" value="FIBRONECTIN TYPE-III DOMAIN-CONTAINING PROTEIN"/>
    <property type="match status" value="1"/>
</dbReference>
<dbReference type="OrthoDB" id="2363417at2759"/>
<keyword evidence="1" id="KW-0880">Kelch repeat</keyword>
<organism evidence="6 7">
    <name type="scientific">Umbelopsis vinacea</name>
    <dbReference type="NCBI Taxonomy" id="44442"/>
    <lineage>
        <taxon>Eukaryota</taxon>
        <taxon>Fungi</taxon>
        <taxon>Fungi incertae sedis</taxon>
        <taxon>Mucoromycota</taxon>
        <taxon>Mucoromycotina</taxon>
        <taxon>Umbelopsidomycetes</taxon>
        <taxon>Umbelopsidales</taxon>
        <taxon>Umbelopsidaceae</taxon>
        <taxon>Umbelopsis</taxon>
    </lineage>
</organism>
<keyword evidence="2" id="KW-0677">Repeat</keyword>
<comment type="caution">
    <text evidence="6">The sequence shown here is derived from an EMBL/GenBank/DDBJ whole genome shotgun (WGS) entry which is preliminary data.</text>
</comment>
<feature type="signal peptide" evidence="5">
    <location>
        <begin position="1"/>
        <end position="23"/>
    </location>
</feature>
<keyword evidence="4" id="KW-0472">Membrane</keyword>